<keyword evidence="3" id="KW-1003">Cell membrane</keyword>
<evidence type="ECO:0000256" key="4">
    <source>
        <dbReference type="ARBA" id="ARBA00022692"/>
    </source>
</evidence>
<dbReference type="Pfam" id="PF07690">
    <property type="entry name" value="MFS_1"/>
    <property type="match status" value="1"/>
</dbReference>
<feature type="transmembrane region" description="Helical" evidence="8">
    <location>
        <begin position="85"/>
        <end position="103"/>
    </location>
</feature>
<feature type="region of interest" description="Disordered" evidence="7">
    <location>
        <begin position="409"/>
        <end position="428"/>
    </location>
</feature>
<evidence type="ECO:0000256" key="8">
    <source>
        <dbReference type="SAM" id="Phobius"/>
    </source>
</evidence>
<feature type="compositionally biased region" description="Basic residues" evidence="7">
    <location>
        <begin position="416"/>
        <end position="428"/>
    </location>
</feature>
<evidence type="ECO:0000313" key="10">
    <source>
        <dbReference type="Proteomes" id="UP001500483"/>
    </source>
</evidence>
<feature type="transmembrane region" description="Helical" evidence="8">
    <location>
        <begin position="175"/>
        <end position="197"/>
    </location>
</feature>
<keyword evidence="10" id="KW-1185">Reference proteome</keyword>
<feature type="transmembrane region" description="Helical" evidence="8">
    <location>
        <begin position="144"/>
        <end position="169"/>
    </location>
</feature>
<keyword evidence="2" id="KW-0813">Transport</keyword>
<keyword evidence="6 8" id="KW-0472">Membrane</keyword>
<dbReference type="Gene3D" id="1.20.1250.20">
    <property type="entry name" value="MFS general substrate transporter like domains"/>
    <property type="match status" value="1"/>
</dbReference>
<evidence type="ECO:0000313" key="9">
    <source>
        <dbReference type="EMBL" id="GAA3359496.1"/>
    </source>
</evidence>
<feature type="transmembrane region" description="Helical" evidence="8">
    <location>
        <begin position="226"/>
        <end position="251"/>
    </location>
</feature>
<feature type="transmembrane region" description="Helical" evidence="8">
    <location>
        <begin position="292"/>
        <end position="311"/>
    </location>
</feature>
<reference evidence="10" key="1">
    <citation type="journal article" date="2019" name="Int. J. Syst. Evol. Microbiol.">
        <title>The Global Catalogue of Microorganisms (GCM) 10K type strain sequencing project: providing services to taxonomists for standard genome sequencing and annotation.</title>
        <authorList>
            <consortium name="The Broad Institute Genomics Platform"/>
            <consortium name="The Broad Institute Genome Sequencing Center for Infectious Disease"/>
            <person name="Wu L."/>
            <person name="Ma J."/>
        </authorList>
    </citation>
    <scope>NUCLEOTIDE SEQUENCE [LARGE SCALE GENOMIC DNA]</scope>
    <source>
        <strain evidence="10">JCM 9687</strain>
    </source>
</reference>
<evidence type="ECO:0000256" key="6">
    <source>
        <dbReference type="ARBA" id="ARBA00023136"/>
    </source>
</evidence>
<organism evidence="9 10">
    <name type="scientific">Saccharopolyspora gregorii</name>
    <dbReference type="NCBI Taxonomy" id="33914"/>
    <lineage>
        <taxon>Bacteria</taxon>
        <taxon>Bacillati</taxon>
        <taxon>Actinomycetota</taxon>
        <taxon>Actinomycetes</taxon>
        <taxon>Pseudonocardiales</taxon>
        <taxon>Pseudonocardiaceae</taxon>
        <taxon>Saccharopolyspora</taxon>
    </lineage>
</organism>
<dbReference type="InterPro" id="IPR050171">
    <property type="entry name" value="MFS_Transporters"/>
</dbReference>
<evidence type="ECO:0000256" key="3">
    <source>
        <dbReference type="ARBA" id="ARBA00022475"/>
    </source>
</evidence>
<dbReference type="Proteomes" id="UP001500483">
    <property type="component" value="Unassembled WGS sequence"/>
</dbReference>
<keyword evidence="5 8" id="KW-1133">Transmembrane helix</keyword>
<evidence type="ECO:0000256" key="2">
    <source>
        <dbReference type="ARBA" id="ARBA00022448"/>
    </source>
</evidence>
<feature type="transmembrane region" description="Helical" evidence="8">
    <location>
        <begin position="356"/>
        <end position="380"/>
    </location>
</feature>
<gene>
    <name evidence="9" type="ORF">GCM10020366_35750</name>
</gene>
<accession>A0ABP6RQS7</accession>
<feature type="transmembrane region" description="Helical" evidence="8">
    <location>
        <begin position="21"/>
        <end position="43"/>
    </location>
</feature>
<dbReference type="PANTHER" id="PTHR23517:SF2">
    <property type="entry name" value="MULTIDRUG RESISTANCE PROTEIN MDTH"/>
    <property type="match status" value="1"/>
</dbReference>
<evidence type="ECO:0000256" key="1">
    <source>
        <dbReference type="ARBA" id="ARBA00004651"/>
    </source>
</evidence>
<evidence type="ECO:0000256" key="5">
    <source>
        <dbReference type="ARBA" id="ARBA00022989"/>
    </source>
</evidence>
<dbReference type="RefSeq" id="WP_344927990.1">
    <property type="nucleotide sequence ID" value="NZ_BAAAYK010000038.1"/>
</dbReference>
<dbReference type="EMBL" id="BAAAYK010000038">
    <property type="protein sequence ID" value="GAA3359496.1"/>
    <property type="molecule type" value="Genomic_DNA"/>
</dbReference>
<protein>
    <submittedName>
        <fullName evidence="9">MFS transporter</fullName>
    </submittedName>
</protein>
<comment type="subcellular location">
    <subcellularLocation>
        <location evidence="1">Cell membrane</location>
        <topology evidence="1">Multi-pass membrane protein</topology>
    </subcellularLocation>
</comment>
<feature type="transmembrane region" description="Helical" evidence="8">
    <location>
        <begin position="49"/>
        <end position="73"/>
    </location>
</feature>
<feature type="transmembrane region" description="Helical" evidence="8">
    <location>
        <begin position="263"/>
        <end position="280"/>
    </location>
</feature>
<keyword evidence="4 8" id="KW-0812">Transmembrane</keyword>
<evidence type="ECO:0000256" key="7">
    <source>
        <dbReference type="SAM" id="MobiDB-lite"/>
    </source>
</evidence>
<dbReference type="SUPFAM" id="SSF103473">
    <property type="entry name" value="MFS general substrate transporter"/>
    <property type="match status" value="1"/>
</dbReference>
<feature type="transmembrane region" description="Helical" evidence="8">
    <location>
        <begin position="386"/>
        <end position="403"/>
    </location>
</feature>
<proteinExistence type="predicted"/>
<dbReference type="InterPro" id="IPR036259">
    <property type="entry name" value="MFS_trans_sf"/>
</dbReference>
<name>A0ABP6RQS7_9PSEU</name>
<sequence>MQQANRPGTAEPPRRAGSRAFLTAMVVDTIGAGVWVTFSLLYFTEGRGIPLSAAGAALSTGSVAALVLGGLAAGSFADRVGPYPAAVLSCAIRALVFPAYLWADGPAQVVAIAFGVSLGDRLYWAAHGGLVAGITSDEQARRRFFALLNSLRTMGLGLGALAVAVGAALERWFGPAFWTAIPLLNAAGFAFAGVLFWRLGTRFPRRRGTTAVETGGYRGVFANRRFLAFTGATLALTLASVAFESILPIYLRWLGMPLWLPPVAYVLSCLAIPAFQPVALRWGSGRAPMRLMARSAVLIAAGLAGFLLLVGRDVPTAALLMVVLVLVFSLGEALFGAVAMVIVLDFAGGSAAGRYGACYQLVWGVAGAVGPGLNTVLFAVSGTAPWLVLAVALLAAALVYRHLDRTAPPGPDRSRGRAVAHPRRARAR</sequence>
<dbReference type="PANTHER" id="PTHR23517">
    <property type="entry name" value="RESISTANCE PROTEIN MDTM, PUTATIVE-RELATED-RELATED"/>
    <property type="match status" value="1"/>
</dbReference>
<dbReference type="InterPro" id="IPR011701">
    <property type="entry name" value="MFS"/>
</dbReference>
<feature type="transmembrane region" description="Helical" evidence="8">
    <location>
        <begin position="109"/>
        <end position="132"/>
    </location>
</feature>
<comment type="caution">
    <text evidence="9">The sequence shown here is derived from an EMBL/GenBank/DDBJ whole genome shotgun (WGS) entry which is preliminary data.</text>
</comment>
<feature type="transmembrane region" description="Helical" evidence="8">
    <location>
        <begin position="317"/>
        <end position="344"/>
    </location>
</feature>